<name>A0ABT1A9V4_9PSEU</name>
<keyword evidence="5" id="KW-1185">Reference proteome</keyword>
<dbReference type="NCBIfam" id="NF005968">
    <property type="entry name" value="PRK08057.1-2"/>
    <property type="match status" value="1"/>
</dbReference>
<dbReference type="PANTHER" id="PTHR36925:SF1">
    <property type="entry name" value="COBALT-PRECORRIN-6A REDUCTASE"/>
    <property type="match status" value="1"/>
</dbReference>
<dbReference type="EC" id="1.3.1.106" evidence="4"/>
<organism evidence="4 5">
    <name type="scientific">Pseudonocardia humida</name>
    <dbReference type="NCBI Taxonomy" id="2800819"/>
    <lineage>
        <taxon>Bacteria</taxon>
        <taxon>Bacillati</taxon>
        <taxon>Actinomycetota</taxon>
        <taxon>Actinomycetes</taxon>
        <taxon>Pseudonocardiales</taxon>
        <taxon>Pseudonocardiaceae</taxon>
        <taxon>Pseudonocardia</taxon>
    </lineage>
</organism>
<evidence type="ECO:0000313" key="4">
    <source>
        <dbReference type="EMBL" id="MCO1659814.1"/>
    </source>
</evidence>
<proteinExistence type="predicted"/>
<dbReference type="InterPro" id="IPR003723">
    <property type="entry name" value="Precorrin-6x_reduct"/>
</dbReference>
<dbReference type="GO" id="GO:0016491">
    <property type="term" value="F:oxidoreductase activity"/>
    <property type="evidence" value="ECO:0007669"/>
    <property type="project" value="UniProtKB-KW"/>
</dbReference>
<dbReference type="Proteomes" id="UP001165283">
    <property type="component" value="Unassembled WGS sequence"/>
</dbReference>
<dbReference type="PANTHER" id="PTHR36925">
    <property type="entry name" value="COBALT-PRECORRIN-6A REDUCTASE"/>
    <property type="match status" value="1"/>
</dbReference>
<gene>
    <name evidence="4" type="ORF">KDL28_32605</name>
</gene>
<comment type="caution">
    <text evidence="4">The sequence shown here is derived from an EMBL/GenBank/DDBJ whole genome shotgun (WGS) entry which is preliminary data.</text>
</comment>
<evidence type="ECO:0000256" key="1">
    <source>
        <dbReference type="ARBA" id="ARBA00004953"/>
    </source>
</evidence>
<dbReference type="PROSITE" id="PS51014">
    <property type="entry name" value="COBK_CBIJ"/>
    <property type="match status" value="1"/>
</dbReference>
<keyword evidence="2" id="KW-0169">Cobalamin biosynthesis</keyword>
<sequence>MLGGTTEGRLLAGELSADHDVTVSLAGRVRSPLPLPGTVRVGGFGGVDGLAAWLREHRTDAVVDATHPFAATMTAHAAAACGRVGVPFLRLQRPGWTAVPGDDWRSVPDLPAAARVAAALGERIFLSTGRSELAVFAPVDRWFLVRSVDPPEPPVPARMRVLLDRGPFTLDGERALLREHAVDVLVTKDSGGPAAKLAAARELGVPVVVVARPPLPPGVPAVATVAAAAGWVSRGGGAG</sequence>
<keyword evidence="3 4" id="KW-0560">Oxidoreductase</keyword>
<protein>
    <submittedName>
        <fullName evidence="4">Cobalt-precorrin-6A reductase</fullName>
        <ecNumber evidence="4">1.3.1.106</ecNumber>
    </submittedName>
</protein>
<evidence type="ECO:0000313" key="5">
    <source>
        <dbReference type="Proteomes" id="UP001165283"/>
    </source>
</evidence>
<dbReference type="NCBIfam" id="TIGR00715">
    <property type="entry name" value="precor6x_red"/>
    <property type="match status" value="1"/>
</dbReference>
<evidence type="ECO:0000256" key="2">
    <source>
        <dbReference type="ARBA" id="ARBA00022573"/>
    </source>
</evidence>
<dbReference type="EMBL" id="JAGSOV010000071">
    <property type="protein sequence ID" value="MCO1659814.1"/>
    <property type="molecule type" value="Genomic_DNA"/>
</dbReference>
<comment type="pathway">
    <text evidence="1">Cofactor biosynthesis; adenosylcobalamin biosynthesis.</text>
</comment>
<evidence type="ECO:0000256" key="3">
    <source>
        <dbReference type="ARBA" id="ARBA00023002"/>
    </source>
</evidence>
<dbReference type="Pfam" id="PF02571">
    <property type="entry name" value="CbiJ"/>
    <property type="match status" value="1"/>
</dbReference>
<accession>A0ABT1A9V4</accession>
<reference evidence="4" key="1">
    <citation type="submission" date="2021-04" db="EMBL/GenBank/DDBJ databases">
        <title>Pseudonocardia sp. nov., isolated from sandy soil of mangrove forest.</title>
        <authorList>
            <person name="Zan Z."/>
            <person name="Huang R."/>
            <person name="Liu W."/>
        </authorList>
    </citation>
    <scope>NUCLEOTIDE SEQUENCE</scope>
    <source>
        <strain evidence="4">S2-4</strain>
    </source>
</reference>